<reference evidence="1 2" key="1">
    <citation type="submission" date="2018-12" db="EMBL/GenBank/DDBJ databases">
        <authorList>
            <consortium name="Pathogen Informatics"/>
        </authorList>
    </citation>
    <scope>NUCLEOTIDE SEQUENCE [LARGE SCALE GENOMIC DNA]</scope>
    <source>
        <strain evidence="1 2">NCTC12967</strain>
    </source>
</reference>
<protein>
    <recommendedName>
        <fullName evidence="3">VWA domain-containing protein</fullName>
    </recommendedName>
</protein>
<evidence type="ECO:0000313" key="1">
    <source>
        <dbReference type="EMBL" id="VEH71218.1"/>
    </source>
</evidence>
<gene>
    <name evidence="1" type="ORF">NCTC12967_02536</name>
</gene>
<dbReference type="EMBL" id="LR134406">
    <property type="protein sequence ID" value="VEH71218.1"/>
    <property type="molecule type" value="Genomic_DNA"/>
</dbReference>
<evidence type="ECO:0008006" key="3">
    <source>
        <dbReference type="Google" id="ProtNLM"/>
    </source>
</evidence>
<organism evidence="1 2">
    <name type="scientific">Arachnia propionica</name>
    <dbReference type="NCBI Taxonomy" id="1750"/>
    <lineage>
        <taxon>Bacteria</taxon>
        <taxon>Bacillati</taxon>
        <taxon>Actinomycetota</taxon>
        <taxon>Actinomycetes</taxon>
        <taxon>Propionibacteriales</taxon>
        <taxon>Propionibacteriaceae</taxon>
        <taxon>Arachnia</taxon>
    </lineage>
</organism>
<proteinExistence type="predicted"/>
<dbReference type="AlphaFoldDB" id="A0A3S4Y8R4"/>
<dbReference type="Proteomes" id="UP000273044">
    <property type="component" value="Chromosome"/>
</dbReference>
<dbReference type="GeneID" id="64407963"/>
<name>A0A3S4Y8R4_9ACTN</name>
<evidence type="ECO:0000313" key="2">
    <source>
        <dbReference type="Proteomes" id="UP000273044"/>
    </source>
</evidence>
<accession>A0A3S4Y8R4</accession>
<sequence length="463" mass="51195">MLSADEVAREDLLTFLNAAFVSTGQAEFLTGGDEQRLGLGFLHEYVRGNYRRLYARLLAVGVNHFNVAQIIIGLLGSGRDTPDDFRSEENALLHAGLRSLPPQRAWKLMARLRREGVNNRRTRALIRDYITEHPDLAFHAVKYRRKMAGAMRHAHLHPGGELADFLFGDHKAPFATPILERYRQARFSKSAVSELPFSVAQGLAAKHGISPDELLKSMGNRLTERERLRVAGRSDTVEVRPEKLSLTELAGYVLGIETPRDEIGWLAASARAVLARTGPLPLTGRVAAVLDNSFSSSGSREKRRRPLAVAWGVDQLLRAGLADHDYRAFWTHPITEGAVPRPRGQTNLTERLIDALEWGATTVLVVSDGAENDPPGVFHAALEGASRIVPELYVLHLNPVFDPQELQVSSLSPLTRSIGLRNAEDLPTALGFARYVTGHGDLAELEAYLERRVRDFLEATGHA</sequence>
<keyword evidence="2" id="KW-1185">Reference proteome</keyword>
<dbReference type="RefSeq" id="WP_061788140.1">
    <property type="nucleotide sequence ID" value="NZ_CAUVFX010000006.1"/>
</dbReference>